<dbReference type="InterPro" id="IPR000718">
    <property type="entry name" value="Peptidase_M13"/>
</dbReference>
<dbReference type="Gene3D" id="1.10.1380.10">
    <property type="entry name" value="Neutral endopeptidase , domain2"/>
    <property type="match status" value="1"/>
</dbReference>
<dbReference type="InterPro" id="IPR042089">
    <property type="entry name" value="Peptidase_M13_dom_2"/>
</dbReference>
<feature type="region of interest" description="Disordered" evidence="2">
    <location>
        <begin position="1"/>
        <end position="57"/>
    </location>
</feature>
<keyword evidence="5" id="KW-1185">Reference proteome</keyword>
<dbReference type="VEuPathDB" id="VectorBase:LOC119168431"/>
<dbReference type="InterPro" id="IPR008753">
    <property type="entry name" value="Peptidase_M13_N"/>
</dbReference>
<comment type="caution">
    <text evidence="4">The sequence shown here is derived from an EMBL/GenBank/DDBJ whole genome shotgun (WGS) entry which is preliminary data.</text>
</comment>
<protein>
    <recommendedName>
        <fullName evidence="3">Peptidase M13 N-terminal domain-containing protein</fullName>
    </recommendedName>
</protein>
<gene>
    <name evidence="4" type="ORF">HPB51_014676</name>
</gene>
<organism evidence="4 5">
    <name type="scientific">Rhipicephalus microplus</name>
    <name type="common">Cattle tick</name>
    <name type="synonym">Boophilus microplus</name>
    <dbReference type="NCBI Taxonomy" id="6941"/>
    <lineage>
        <taxon>Eukaryota</taxon>
        <taxon>Metazoa</taxon>
        <taxon>Ecdysozoa</taxon>
        <taxon>Arthropoda</taxon>
        <taxon>Chelicerata</taxon>
        <taxon>Arachnida</taxon>
        <taxon>Acari</taxon>
        <taxon>Parasitiformes</taxon>
        <taxon>Ixodida</taxon>
        <taxon>Ixodoidea</taxon>
        <taxon>Ixodidae</taxon>
        <taxon>Rhipicephalinae</taxon>
        <taxon>Rhipicephalus</taxon>
        <taxon>Boophilus</taxon>
    </lineage>
</organism>
<dbReference type="AlphaFoldDB" id="A0A9J6F3Z7"/>
<name>A0A9J6F3Z7_RHIMP</name>
<dbReference type="PROSITE" id="PS51885">
    <property type="entry name" value="NEPRILYSIN"/>
    <property type="match status" value="1"/>
</dbReference>
<dbReference type="Gene3D" id="3.40.390.10">
    <property type="entry name" value="Collagenase (Catalytic Domain)"/>
    <property type="match status" value="1"/>
</dbReference>
<evidence type="ECO:0000313" key="5">
    <source>
        <dbReference type="Proteomes" id="UP000821866"/>
    </source>
</evidence>
<sequence>MDSVLLSLTSCPASGSQGLSDGWMPPGHPAQDAERHQEPDLAGSSGPAQEHLLPKEDTPYPDRWLRYTSFVVTMAVTMSATLFTLPVVLMAGVGACPHGCLSLAKDLRFSLNESVHPCDDFYGHVCGGWERTGIRYTSPLSRYTSRFSRSIVNRILLEHIPKRPTNARERAAGFLFRCLSRTKKENTTTFTTFLNELGLPWPSKSSTTRFQLLDTLVRASLQLGMPMFWAFYVGRHPSRPSENTIYMTLEPRFSQWIRDIEALAADGKEGHYLRRCAEIVGRTGQSYSLMIQQVLQTHAEIVELVLRFWGRGSVPQYHNMSDPDLRRAVNGYLPDDSQLWPVDEIVNMQPEFFSRLDATHLRKTGYQERFKLFLGAYVVWALSPMVSTYLTNSMLADMNRLSTADDYRFSKCIEAMEALMPLVNWQLHRDGQEDLEPTWRAAWLSERALSDWMGSYDGDTERLVASLVSRLGTNAFNMTNTWKMIDNAFAYLPNDTQGIFIKLYHTYAKATVDFFKQSLRRPPHSIYHMPGVVSTRLYQTLVGREVILPHFLTSWPLYEPWHPPSVLSALGGITVATQVLSLLRFAIYYDSRFRAYGFENLKPRPRALGEDVHWFEKVLRASGELPDASKHEFRMLYEVSIAAHTASRMPQSPEWQPLAPDPSLSAATPESKQNSFWSFKPEQLFFYLACFMHCGAWARERNTKAALCNVALPASPRFRQAFQCLQQHALFTNFTWPEPSEQPTAV</sequence>
<dbReference type="InterPro" id="IPR024079">
    <property type="entry name" value="MetalloPept_cat_dom_sf"/>
</dbReference>
<evidence type="ECO:0000256" key="2">
    <source>
        <dbReference type="SAM" id="MobiDB-lite"/>
    </source>
</evidence>
<comment type="similarity">
    <text evidence="1">Belongs to the peptidase M13 family.</text>
</comment>
<dbReference type="PANTHER" id="PTHR11733:SF241">
    <property type="entry name" value="GH26575P-RELATED"/>
    <property type="match status" value="1"/>
</dbReference>
<proteinExistence type="inferred from homology"/>
<feature type="domain" description="Peptidase M13 N-terminal" evidence="3">
    <location>
        <begin position="117"/>
        <end position="422"/>
    </location>
</feature>
<accession>A0A9J6F3Z7</accession>
<dbReference type="EMBL" id="JABSTU010000001">
    <property type="protein sequence ID" value="KAH8041395.1"/>
    <property type="molecule type" value="Genomic_DNA"/>
</dbReference>
<dbReference type="Pfam" id="PF05649">
    <property type="entry name" value="Peptidase_M13_N"/>
    <property type="match status" value="1"/>
</dbReference>
<evidence type="ECO:0000256" key="1">
    <source>
        <dbReference type="ARBA" id="ARBA00007357"/>
    </source>
</evidence>
<feature type="region of interest" description="Disordered" evidence="2">
    <location>
        <begin position="648"/>
        <end position="669"/>
    </location>
</feature>
<dbReference type="GO" id="GO:0016485">
    <property type="term" value="P:protein processing"/>
    <property type="evidence" value="ECO:0007669"/>
    <property type="project" value="TreeGrafter"/>
</dbReference>
<dbReference type="Proteomes" id="UP000821866">
    <property type="component" value="Chromosome 1"/>
</dbReference>
<dbReference type="SUPFAM" id="SSF55486">
    <property type="entry name" value="Metalloproteases ('zincins'), catalytic domain"/>
    <property type="match status" value="1"/>
</dbReference>
<evidence type="ECO:0000313" key="4">
    <source>
        <dbReference type="EMBL" id="KAH8041395.1"/>
    </source>
</evidence>
<evidence type="ECO:0000259" key="3">
    <source>
        <dbReference type="Pfam" id="PF05649"/>
    </source>
</evidence>
<feature type="compositionally biased region" description="Polar residues" evidence="2">
    <location>
        <begin position="1"/>
        <end position="19"/>
    </location>
</feature>
<dbReference type="GO" id="GO:0004222">
    <property type="term" value="F:metalloendopeptidase activity"/>
    <property type="evidence" value="ECO:0007669"/>
    <property type="project" value="InterPro"/>
</dbReference>
<dbReference type="GO" id="GO:0005886">
    <property type="term" value="C:plasma membrane"/>
    <property type="evidence" value="ECO:0007669"/>
    <property type="project" value="TreeGrafter"/>
</dbReference>
<reference evidence="4" key="2">
    <citation type="submission" date="2021-09" db="EMBL/GenBank/DDBJ databases">
        <authorList>
            <person name="Jia N."/>
            <person name="Wang J."/>
            <person name="Shi W."/>
            <person name="Du L."/>
            <person name="Sun Y."/>
            <person name="Zhan W."/>
            <person name="Jiang J."/>
            <person name="Wang Q."/>
            <person name="Zhang B."/>
            <person name="Ji P."/>
            <person name="Sakyi L.B."/>
            <person name="Cui X."/>
            <person name="Yuan T."/>
            <person name="Jiang B."/>
            <person name="Yang W."/>
            <person name="Lam T.T.-Y."/>
            <person name="Chang Q."/>
            <person name="Ding S."/>
            <person name="Wang X."/>
            <person name="Zhu J."/>
            <person name="Ruan X."/>
            <person name="Zhao L."/>
            <person name="Wei J."/>
            <person name="Que T."/>
            <person name="Du C."/>
            <person name="Cheng J."/>
            <person name="Dai P."/>
            <person name="Han X."/>
            <person name="Huang E."/>
            <person name="Gao Y."/>
            <person name="Liu J."/>
            <person name="Shao H."/>
            <person name="Ye R."/>
            <person name="Li L."/>
            <person name="Wei W."/>
            <person name="Wang X."/>
            <person name="Wang C."/>
            <person name="Huo Q."/>
            <person name="Li W."/>
            <person name="Guo W."/>
            <person name="Chen H."/>
            <person name="Chen S."/>
            <person name="Zhou L."/>
            <person name="Zhou L."/>
            <person name="Ni X."/>
            <person name="Tian J."/>
            <person name="Zhou Y."/>
            <person name="Sheng Y."/>
            <person name="Liu T."/>
            <person name="Pan Y."/>
            <person name="Xia L."/>
            <person name="Li J."/>
            <person name="Zhao F."/>
            <person name="Cao W."/>
        </authorList>
    </citation>
    <scope>NUCLEOTIDE SEQUENCE</scope>
    <source>
        <strain evidence="4">Rmic-2018</strain>
        <tissue evidence="4">Larvae</tissue>
    </source>
</reference>
<dbReference type="PANTHER" id="PTHR11733">
    <property type="entry name" value="ZINC METALLOPROTEASE FAMILY M13 NEPRILYSIN-RELATED"/>
    <property type="match status" value="1"/>
</dbReference>
<reference evidence="4" key="1">
    <citation type="journal article" date="2020" name="Cell">
        <title>Large-Scale Comparative Analyses of Tick Genomes Elucidate Their Genetic Diversity and Vector Capacities.</title>
        <authorList>
            <consortium name="Tick Genome and Microbiome Consortium (TIGMIC)"/>
            <person name="Jia N."/>
            <person name="Wang J."/>
            <person name="Shi W."/>
            <person name="Du L."/>
            <person name="Sun Y."/>
            <person name="Zhan W."/>
            <person name="Jiang J.F."/>
            <person name="Wang Q."/>
            <person name="Zhang B."/>
            <person name="Ji P."/>
            <person name="Bell-Sakyi L."/>
            <person name="Cui X.M."/>
            <person name="Yuan T.T."/>
            <person name="Jiang B.G."/>
            <person name="Yang W.F."/>
            <person name="Lam T.T."/>
            <person name="Chang Q.C."/>
            <person name="Ding S.J."/>
            <person name="Wang X.J."/>
            <person name="Zhu J.G."/>
            <person name="Ruan X.D."/>
            <person name="Zhao L."/>
            <person name="Wei J.T."/>
            <person name="Ye R.Z."/>
            <person name="Que T.C."/>
            <person name="Du C.H."/>
            <person name="Zhou Y.H."/>
            <person name="Cheng J.X."/>
            <person name="Dai P.F."/>
            <person name="Guo W.B."/>
            <person name="Han X.H."/>
            <person name="Huang E.J."/>
            <person name="Li L.F."/>
            <person name="Wei W."/>
            <person name="Gao Y.C."/>
            <person name="Liu J.Z."/>
            <person name="Shao H.Z."/>
            <person name="Wang X."/>
            <person name="Wang C.C."/>
            <person name="Yang T.C."/>
            <person name="Huo Q.B."/>
            <person name="Li W."/>
            <person name="Chen H.Y."/>
            <person name="Chen S.E."/>
            <person name="Zhou L.G."/>
            <person name="Ni X.B."/>
            <person name="Tian J.H."/>
            <person name="Sheng Y."/>
            <person name="Liu T."/>
            <person name="Pan Y.S."/>
            <person name="Xia L.Y."/>
            <person name="Li J."/>
            <person name="Zhao F."/>
            <person name="Cao W.C."/>
        </authorList>
    </citation>
    <scope>NUCLEOTIDE SEQUENCE</scope>
    <source>
        <strain evidence="4">Rmic-2018</strain>
    </source>
</reference>